<keyword evidence="2" id="KW-1185">Reference proteome</keyword>
<sequence length="272" mass="30507">MKLLAAFALLIDLRAAIQAALLPTLYALWLEPLLLLRPTALSRTFMAYVWAAFADVVDEGGREVKADLITPNATGIVLDIGAGHGHTINYLDRSKITKYVALEPNTLMHHEIRARATEAGYSETNGTLLILSCGAEDTESIISSLRVDDQPPLCDTIVSVLTLCSVPRPEEVLTTLARDVLKPGGQLLFYEHVLSPRSDVAWWQRFWTPVWKTAFDGCRLDRPTHLWVQNIKPRDDSVAPALFWRDESRAWGKPGEPEEHLFWHQTGRFVKA</sequence>
<dbReference type="PANTHER" id="PTHR45036:SF1">
    <property type="entry name" value="METHYLTRANSFERASE LIKE 7A"/>
    <property type="match status" value="1"/>
</dbReference>
<dbReference type="CDD" id="cd02440">
    <property type="entry name" value="AdoMet_MTases"/>
    <property type="match status" value="1"/>
</dbReference>
<dbReference type="InterPro" id="IPR029063">
    <property type="entry name" value="SAM-dependent_MTases_sf"/>
</dbReference>
<dbReference type="SUPFAM" id="SSF53335">
    <property type="entry name" value="S-adenosyl-L-methionine-dependent methyltransferases"/>
    <property type="match status" value="1"/>
</dbReference>
<evidence type="ECO:0000313" key="1">
    <source>
        <dbReference type="EMBL" id="KAL0948387.1"/>
    </source>
</evidence>
<reference evidence="2" key="1">
    <citation type="submission" date="2024-06" db="EMBL/GenBank/DDBJ databases">
        <title>Multi-omics analyses provide insights into the biosynthesis of the anticancer antibiotic pleurotin in Hohenbuehelia grisea.</title>
        <authorList>
            <person name="Weaver J.A."/>
            <person name="Alberti F."/>
        </authorList>
    </citation>
    <scope>NUCLEOTIDE SEQUENCE [LARGE SCALE GENOMIC DNA]</scope>
    <source>
        <strain evidence="2">T-177</strain>
    </source>
</reference>
<gene>
    <name evidence="1" type="ORF">HGRIS_010969</name>
</gene>
<dbReference type="Gene3D" id="3.40.50.150">
    <property type="entry name" value="Vaccinia Virus protein VP39"/>
    <property type="match status" value="1"/>
</dbReference>
<accession>A0ABR3IYG3</accession>
<organism evidence="1 2">
    <name type="scientific">Hohenbuehelia grisea</name>
    <dbReference type="NCBI Taxonomy" id="104357"/>
    <lineage>
        <taxon>Eukaryota</taxon>
        <taxon>Fungi</taxon>
        <taxon>Dikarya</taxon>
        <taxon>Basidiomycota</taxon>
        <taxon>Agaricomycotina</taxon>
        <taxon>Agaricomycetes</taxon>
        <taxon>Agaricomycetidae</taxon>
        <taxon>Agaricales</taxon>
        <taxon>Pleurotineae</taxon>
        <taxon>Pleurotaceae</taxon>
        <taxon>Hohenbuehelia</taxon>
    </lineage>
</organism>
<comment type="caution">
    <text evidence="1">The sequence shown here is derived from an EMBL/GenBank/DDBJ whole genome shotgun (WGS) entry which is preliminary data.</text>
</comment>
<proteinExistence type="predicted"/>
<protein>
    <recommendedName>
        <fullName evidence="3">S-adenosyl-L-methionine-dependent methyltransferase</fullName>
    </recommendedName>
</protein>
<dbReference type="Proteomes" id="UP001556367">
    <property type="component" value="Unassembled WGS sequence"/>
</dbReference>
<name>A0ABR3IYG3_9AGAR</name>
<dbReference type="PANTHER" id="PTHR45036">
    <property type="entry name" value="METHYLTRANSFERASE LIKE 7B"/>
    <property type="match status" value="1"/>
</dbReference>
<dbReference type="InterPro" id="IPR052356">
    <property type="entry name" value="Thiol_S-MT"/>
</dbReference>
<dbReference type="EMBL" id="JASNQZ010000014">
    <property type="protein sequence ID" value="KAL0948387.1"/>
    <property type="molecule type" value="Genomic_DNA"/>
</dbReference>
<evidence type="ECO:0008006" key="3">
    <source>
        <dbReference type="Google" id="ProtNLM"/>
    </source>
</evidence>
<dbReference type="Pfam" id="PF13489">
    <property type="entry name" value="Methyltransf_23"/>
    <property type="match status" value="1"/>
</dbReference>
<evidence type="ECO:0000313" key="2">
    <source>
        <dbReference type="Proteomes" id="UP001556367"/>
    </source>
</evidence>